<evidence type="ECO:0000313" key="6">
    <source>
        <dbReference type="Proteomes" id="UP000252707"/>
    </source>
</evidence>
<proteinExistence type="inferred from homology"/>
<dbReference type="SUPFAM" id="SSF56655">
    <property type="entry name" value="Carbohydrate phosphatase"/>
    <property type="match status" value="1"/>
</dbReference>
<dbReference type="GO" id="GO:0006020">
    <property type="term" value="P:inositol metabolic process"/>
    <property type="evidence" value="ECO:0007669"/>
    <property type="project" value="TreeGrafter"/>
</dbReference>
<evidence type="ECO:0000256" key="4">
    <source>
        <dbReference type="PIRSR" id="PIRSR600760-2"/>
    </source>
</evidence>
<dbReference type="AlphaFoldDB" id="A0A369CLN4"/>
<feature type="binding site" evidence="4">
    <location>
        <position position="212"/>
    </location>
    <ligand>
        <name>Mg(2+)</name>
        <dbReference type="ChEBI" id="CHEBI:18420"/>
        <label>1</label>
        <note>catalytic</note>
    </ligand>
</feature>
<dbReference type="Proteomes" id="UP000252707">
    <property type="component" value="Unassembled WGS sequence"/>
</dbReference>
<reference evidence="5 6" key="1">
    <citation type="submission" date="2018-07" db="EMBL/GenBank/DDBJ databases">
        <title>Genomic Encyclopedia of Type Strains, Phase IV (KMG-IV): sequencing the most valuable type-strain genomes for metagenomic binning, comparative biology and taxonomic classification.</title>
        <authorList>
            <person name="Goeker M."/>
        </authorList>
    </citation>
    <scope>NUCLEOTIDE SEQUENCE [LARGE SCALE GENOMIC DNA]</scope>
    <source>
        <strain evidence="5 6">DSM 26407</strain>
    </source>
</reference>
<comment type="cofactor">
    <cofactor evidence="4">
        <name>Mg(2+)</name>
        <dbReference type="ChEBI" id="CHEBI:18420"/>
    </cofactor>
</comment>
<dbReference type="OrthoDB" id="9785695at2"/>
<evidence type="ECO:0000313" key="5">
    <source>
        <dbReference type="EMBL" id="RCX33596.1"/>
    </source>
</evidence>
<sequence length="272" mass="29378">MTLPDIGELETLVRQAAAGEIMPRFRRVSADRKADGSLLTEADLAMDQRLQRELQARWPDIAFLSEEMTAARQQALLSRPEQPLWCLDPLDGTSNFAAGIPCFAVSLALLVDGAPVLGIIFDPVRDECFSAVRGAGARHDGRPCRNSDDGRPLKGSIGVVDFKRLRPELAAVLAARPPYASQRNFGSCALEWAWLATGRGHVHLHGGQKLWDYAAGSLILIEAGGQCATLAGEPLFRPALEPRSVVSACSPALFAQWQAWLAENREGIGGKG</sequence>
<dbReference type="EMBL" id="QPJY01000001">
    <property type="protein sequence ID" value="RCX33596.1"/>
    <property type="molecule type" value="Genomic_DNA"/>
</dbReference>
<dbReference type="InterPro" id="IPR020550">
    <property type="entry name" value="Inositol_monophosphatase_CS"/>
</dbReference>
<organism evidence="5 6">
    <name type="scientific">Thioalbus denitrificans</name>
    <dbReference type="NCBI Taxonomy" id="547122"/>
    <lineage>
        <taxon>Bacteria</taxon>
        <taxon>Pseudomonadati</taxon>
        <taxon>Pseudomonadota</taxon>
        <taxon>Gammaproteobacteria</taxon>
        <taxon>Chromatiales</taxon>
        <taxon>Ectothiorhodospiraceae</taxon>
        <taxon>Thioalbus</taxon>
    </lineage>
</organism>
<dbReference type="GO" id="GO:0046854">
    <property type="term" value="P:phosphatidylinositol phosphate biosynthetic process"/>
    <property type="evidence" value="ECO:0007669"/>
    <property type="project" value="InterPro"/>
</dbReference>
<keyword evidence="2 4" id="KW-0479">Metal-binding</keyword>
<dbReference type="GO" id="GO:0046872">
    <property type="term" value="F:metal ion binding"/>
    <property type="evidence" value="ECO:0007669"/>
    <property type="project" value="UniProtKB-KW"/>
</dbReference>
<dbReference type="PANTHER" id="PTHR20854">
    <property type="entry name" value="INOSITOL MONOPHOSPHATASE"/>
    <property type="match status" value="1"/>
</dbReference>
<protein>
    <submittedName>
        <fullName evidence="5">Myo-inositol-1(Or 4)-monophosphatase</fullName>
    </submittedName>
</protein>
<evidence type="ECO:0000256" key="1">
    <source>
        <dbReference type="ARBA" id="ARBA00009759"/>
    </source>
</evidence>
<dbReference type="Gene3D" id="3.30.540.10">
    <property type="entry name" value="Fructose-1,6-Bisphosphatase, subunit A, domain 1"/>
    <property type="match status" value="1"/>
</dbReference>
<feature type="binding site" evidence="4">
    <location>
        <position position="66"/>
    </location>
    <ligand>
        <name>Mg(2+)</name>
        <dbReference type="ChEBI" id="CHEBI:18420"/>
        <label>1</label>
        <note>catalytic</note>
    </ligand>
</feature>
<dbReference type="PROSITE" id="PS00630">
    <property type="entry name" value="IMP_2"/>
    <property type="match status" value="1"/>
</dbReference>
<dbReference type="PANTHER" id="PTHR20854:SF4">
    <property type="entry name" value="INOSITOL-1-MONOPHOSPHATASE-RELATED"/>
    <property type="match status" value="1"/>
</dbReference>
<dbReference type="Pfam" id="PF00459">
    <property type="entry name" value="Inositol_P"/>
    <property type="match status" value="1"/>
</dbReference>
<evidence type="ECO:0000256" key="2">
    <source>
        <dbReference type="ARBA" id="ARBA00022723"/>
    </source>
</evidence>
<feature type="binding site" evidence="4">
    <location>
        <position position="88"/>
    </location>
    <ligand>
        <name>Mg(2+)</name>
        <dbReference type="ChEBI" id="CHEBI:18420"/>
        <label>1</label>
        <note>catalytic</note>
    </ligand>
</feature>
<dbReference type="Gene3D" id="3.40.190.80">
    <property type="match status" value="1"/>
</dbReference>
<dbReference type="PRINTS" id="PR00377">
    <property type="entry name" value="IMPHPHTASES"/>
</dbReference>
<comment type="caution">
    <text evidence="5">The sequence shown here is derived from an EMBL/GenBank/DDBJ whole genome shotgun (WGS) entry which is preliminary data.</text>
</comment>
<evidence type="ECO:0000256" key="3">
    <source>
        <dbReference type="ARBA" id="ARBA00022842"/>
    </source>
</evidence>
<comment type="similarity">
    <text evidence="1">Belongs to the inositol monophosphatase superfamily.</text>
</comment>
<dbReference type="RefSeq" id="WP_114278419.1">
    <property type="nucleotide sequence ID" value="NZ_QPJY01000001.1"/>
</dbReference>
<accession>A0A369CLN4</accession>
<gene>
    <name evidence="5" type="ORF">DFQ59_101903</name>
</gene>
<feature type="binding site" evidence="4">
    <location>
        <position position="91"/>
    </location>
    <ligand>
        <name>Mg(2+)</name>
        <dbReference type="ChEBI" id="CHEBI:18420"/>
        <label>1</label>
        <note>catalytic</note>
    </ligand>
</feature>
<dbReference type="CDD" id="cd01637">
    <property type="entry name" value="IMPase_like"/>
    <property type="match status" value="1"/>
</dbReference>
<dbReference type="GO" id="GO:0007165">
    <property type="term" value="P:signal transduction"/>
    <property type="evidence" value="ECO:0007669"/>
    <property type="project" value="TreeGrafter"/>
</dbReference>
<dbReference type="InterPro" id="IPR000760">
    <property type="entry name" value="Inositol_monophosphatase-like"/>
</dbReference>
<dbReference type="GO" id="GO:0008934">
    <property type="term" value="F:inositol monophosphate 1-phosphatase activity"/>
    <property type="evidence" value="ECO:0007669"/>
    <property type="project" value="TreeGrafter"/>
</dbReference>
<feature type="binding site" evidence="4">
    <location>
        <position position="90"/>
    </location>
    <ligand>
        <name>Mg(2+)</name>
        <dbReference type="ChEBI" id="CHEBI:18420"/>
        <label>2</label>
    </ligand>
</feature>
<keyword evidence="6" id="KW-1185">Reference proteome</keyword>
<keyword evidence="3 4" id="KW-0460">Magnesium</keyword>
<name>A0A369CLN4_9GAMM</name>